<dbReference type="EMBL" id="QFBC01000001">
    <property type="protein sequence ID" value="PWE58157.1"/>
    <property type="molecule type" value="Genomic_DNA"/>
</dbReference>
<keyword evidence="2" id="KW-1133">Transmembrane helix</keyword>
<proteinExistence type="predicted"/>
<feature type="region of interest" description="Disordered" evidence="1">
    <location>
        <begin position="69"/>
        <end position="92"/>
    </location>
</feature>
<evidence type="ECO:0000256" key="1">
    <source>
        <dbReference type="SAM" id="MobiDB-lite"/>
    </source>
</evidence>
<gene>
    <name evidence="4" type="ORF">DEM27_02965</name>
</gene>
<evidence type="ECO:0000313" key="4">
    <source>
        <dbReference type="EMBL" id="PWE58157.1"/>
    </source>
</evidence>
<dbReference type="InterPro" id="IPR002477">
    <property type="entry name" value="Peptidoglycan-bd-like"/>
</dbReference>
<accession>A0A2U2DXV0</accession>
<keyword evidence="2" id="KW-0812">Transmembrane</keyword>
<sequence length="295" mass="31613">MSKRPRKAPDKRKPVRRPPGLASRAFDGVLHLIGRNPALVGGTAAFIVIFSFVSANALWYQHGEHPSPFFRTRNPDEPNAFSGQRTEPRTETGEVTTFKIERPDQTETASIEDVIAASGEAVPAQSSVSTLVRDVQTELIGRGLYNGAADGVSGPRTAAAILAFEIRAGLPQNGEATPELLAALRTAASGDKVLPKERPAEDVASSASEIDPVAAAIRDAETRKQKPAVAIADPELVMKIQKGLSNLAYADIRVDGVAGAQTRDAIRHFEKHYRLPQTGEPSQAVLKKMKEIGAL</sequence>
<dbReference type="OrthoDB" id="9816507at2"/>
<organism evidence="4 5">
    <name type="scientific">Metarhizobium album</name>
    <dbReference type="NCBI Taxonomy" id="2182425"/>
    <lineage>
        <taxon>Bacteria</taxon>
        <taxon>Pseudomonadati</taxon>
        <taxon>Pseudomonadota</taxon>
        <taxon>Alphaproteobacteria</taxon>
        <taxon>Hyphomicrobiales</taxon>
        <taxon>Rhizobiaceae</taxon>
        <taxon>Metarhizobium</taxon>
    </lineage>
</organism>
<dbReference type="InterPro" id="IPR036365">
    <property type="entry name" value="PGBD-like_sf"/>
</dbReference>
<evidence type="ECO:0000313" key="5">
    <source>
        <dbReference type="Proteomes" id="UP000245252"/>
    </source>
</evidence>
<name>A0A2U2DXV0_9HYPH</name>
<dbReference type="Pfam" id="PF01471">
    <property type="entry name" value="PG_binding_1"/>
    <property type="match status" value="2"/>
</dbReference>
<feature type="domain" description="Peptidoglycan binding-like" evidence="3">
    <location>
        <begin position="131"/>
        <end position="184"/>
    </location>
</feature>
<dbReference type="Gene3D" id="1.10.101.10">
    <property type="entry name" value="PGBD-like superfamily/PGBD"/>
    <property type="match status" value="2"/>
</dbReference>
<feature type="domain" description="Peptidoglycan binding-like" evidence="3">
    <location>
        <begin position="235"/>
        <end position="289"/>
    </location>
</feature>
<comment type="caution">
    <text evidence="4">The sequence shown here is derived from an EMBL/GenBank/DDBJ whole genome shotgun (WGS) entry which is preliminary data.</text>
</comment>
<dbReference type="SUPFAM" id="SSF47090">
    <property type="entry name" value="PGBD-like"/>
    <property type="match status" value="2"/>
</dbReference>
<evidence type="ECO:0000259" key="3">
    <source>
        <dbReference type="Pfam" id="PF01471"/>
    </source>
</evidence>
<keyword evidence="5" id="KW-1185">Reference proteome</keyword>
<feature type="transmembrane region" description="Helical" evidence="2">
    <location>
        <begin position="38"/>
        <end position="60"/>
    </location>
</feature>
<dbReference type="Proteomes" id="UP000245252">
    <property type="component" value="Unassembled WGS sequence"/>
</dbReference>
<dbReference type="RefSeq" id="WP_109456675.1">
    <property type="nucleotide sequence ID" value="NZ_QFBC01000001.1"/>
</dbReference>
<reference evidence="4 5" key="1">
    <citation type="submission" date="2018-05" db="EMBL/GenBank/DDBJ databases">
        <title>The draft genome of strain NS-104.</title>
        <authorList>
            <person name="Hang P."/>
            <person name="Jiang J."/>
        </authorList>
    </citation>
    <scope>NUCLEOTIDE SEQUENCE [LARGE SCALE GENOMIC DNA]</scope>
    <source>
        <strain evidence="4 5">NS-104</strain>
    </source>
</reference>
<dbReference type="AlphaFoldDB" id="A0A2U2DXV0"/>
<feature type="region of interest" description="Disordered" evidence="1">
    <location>
        <begin position="1"/>
        <end position="20"/>
    </location>
</feature>
<keyword evidence="2" id="KW-0472">Membrane</keyword>
<protein>
    <submittedName>
        <fullName evidence="4">Peptidoglycan-binding protein</fullName>
    </submittedName>
</protein>
<dbReference type="InterPro" id="IPR036366">
    <property type="entry name" value="PGBDSf"/>
</dbReference>
<evidence type="ECO:0000256" key="2">
    <source>
        <dbReference type="SAM" id="Phobius"/>
    </source>
</evidence>